<keyword evidence="4" id="KW-0547">Nucleotide-binding</keyword>
<dbReference type="GO" id="GO:0005524">
    <property type="term" value="F:ATP binding"/>
    <property type="evidence" value="ECO:0007669"/>
    <property type="project" value="UniProtKB-KW"/>
</dbReference>
<comment type="caution">
    <text evidence="9">The sequence shown here is derived from an EMBL/GenBank/DDBJ whole genome shotgun (WGS) entry which is preliminary data.</text>
</comment>
<evidence type="ECO:0000313" key="10">
    <source>
        <dbReference type="Proteomes" id="UP000479710"/>
    </source>
</evidence>
<reference evidence="9 10" key="1">
    <citation type="submission" date="2019-11" db="EMBL/GenBank/DDBJ databases">
        <title>Whole genome sequence of Oryza granulata.</title>
        <authorList>
            <person name="Li W."/>
        </authorList>
    </citation>
    <scope>NUCLEOTIDE SEQUENCE [LARGE SCALE GENOMIC DNA]</scope>
    <source>
        <strain evidence="10">cv. Menghai</strain>
        <tissue evidence="9">Leaf</tissue>
    </source>
</reference>
<dbReference type="Pfam" id="PF00454">
    <property type="entry name" value="PI3_PI4_kinase"/>
    <property type="match status" value="1"/>
</dbReference>
<evidence type="ECO:0000256" key="4">
    <source>
        <dbReference type="ARBA" id="ARBA00022741"/>
    </source>
</evidence>
<keyword evidence="10" id="KW-1185">Reference proteome</keyword>
<gene>
    <name evidence="9" type="ORF">E2562_009660</name>
</gene>
<dbReference type="InterPro" id="IPR000403">
    <property type="entry name" value="PI3/4_kinase_cat_dom"/>
</dbReference>
<dbReference type="InterPro" id="IPR044571">
    <property type="entry name" value="P4KG1-8"/>
</dbReference>
<evidence type="ECO:0000256" key="7">
    <source>
        <dbReference type="SAM" id="MobiDB-lite"/>
    </source>
</evidence>
<evidence type="ECO:0000256" key="1">
    <source>
        <dbReference type="ARBA" id="ARBA00008941"/>
    </source>
</evidence>
<dbReference type="AlphaFoldDB" id="A0A6G1D0R0"/>
<evidence type="ECO:0000256" key="5">
    <source>
        <dbReference type="ARBA" id="ARBA00022777"/>
    </source>
</evidence>
<comment type="similarity">
    <text evidence="1">Belongs to the PI3/PI4-kinase family. Type II PI4K subfamily.</text>
</comment>
<keyword evidence="5" id="KW-0418">Kinase</keyword>
<dbReference type="PANTHER" id="PTHR45800">
    <property type="entry name" value="PHOSPHATIDYLINOSITOL 4-KINASE GAMMA"/>
    <property type="match status" value="1"/>
</dbReference>
<evidence type="ECO:0000313" key="9">
    <source>
        <dbReference type="EMBL" id="KAF0906288.1"/>
    </source>
</evidence>
<feature type="domain" description="PI3K/PI4K catalytic" evidence="8">
    <location>
        <begin position="148"/>
        <end position="450"/>
    </location>
</feature>
<name>A0A6G1D0R0_9ORYZ</name>
<accession>A0A6G1D0R0</accession>
<dbReference type="OrthoDB" id="5839at2759"/>
<evidence type="ECO:0000256" key="6">
    <source>
        <dbReference type="ARBA" id="ARBA00022840"/>
    </source>
</evidence>
<protein>
    <recommendedName>
        <fullName evidence="2">1-phosphatidylinositol 4-kinase</fullName>
        <ecNumber evidence="2">2.7.1.67</ecNumber>
    </recommendedName>
</protein>
<dbReference type="GO" id="GO:0004430">
    <property type="term" value="F:1-phosphatidylinositol 4-kinase activity"/>
    <property type="evidence" value="ECO:0007669"/>
    <property type="project" value="UniProtKB-EC"/>
</dbReference>
<keyword evidence="3" id="KW-0808">Transferase</keyword>
<dbReference type="EC" id="2.7.1.67" evidence="2"/>
<proteinExistence type="inferred from homology"/>
<feature type="compositionally biased region" description="Acidic residues" evidence="7">
    <location>
        <begin position="453"/>
        <end position="474"/>
    </location>
</feature>
<feature type="region of interest" description="Disordered" evidence="7">
    <location>
        <begin position="453"/>
        <end position="487"/>
    </location>
</feature>
<dbReference type="PROSITE" id="PS50290">
    <property type="entry name" value="PI3_4_KINASE_3"/>
    <property type="match status" value="1"/>
</dbReference>
<keyword evidence="6" id="KW-0067">ATP-binding</keyword>
<dbReference type="Proteomes" id="UP000479710">
    <property type="component" value="Unassembled WGS sequence"/>
</dbReference>
<dbReference type="PANTHER" id="PTHR45800:SF1">
    <property type="entry name" value="1-PHOSPHATIDYLINOSITOL 4-KINASE"/>
    <property type="match status" value="1"/>
</dbReference>
<dbReference type="EMBL" id="SPHZ02000007">
    <property type="protein sequence ID" value="KAF0906288.1"/>
    <property type="molecule type" value="Genomic_DNA"/>
</dbReference>
<evidence type="ECO:0000256" key="3">
    <source>
        <dbReference type="ARBA" id="ARBA00022679"/>
    </source>
</evidence>
<evidence type="ECO:0000259" key="8">
    <source>
        <dbReference type="PROSITE" id="PS50290"/>
    </source>
</evidence>
<evidence type="ECO:0000256" key="2">
    <source>
        <dbReference type="ARBA" id="ARBA00012169"/>
    </source>
</evidence>
<organism evidence="9 10">
    <name type="scientific">Oryza meyeriana var. granulata</name>
    <dbReference type="NCBI Taxonomy" id="110450"/>
    <lineage>
        <taxon>Eukaryota</taxon>
        <taxon>Viridiplantae</taxon>
        <taxon>Streptophyta</taxon>
        <taxon>Embryophyta</taxon>
        <taxon>Tracheophyta</taxon>
        <taxon>Spermatophyta</taxon>
        <taxon>Magnoliopsida</taxon>
        <taxon>Liliopsida</taxon>
        <taxon>Poales</taxon>
        <taxon>Poaceae</taxon>
        <taxon>BOP clade</taxon>
        <taxon>Oryzoideae</taxon>
        <taxon>Oryzeae</taxon>
        <taxon>Oryzinae</taxon>
        <taxon>Oryza</taxon>
        <taxon>Oryza meyeriana</taxon>
    </lineage>
</organism>
<sequence length="639" mass="71349">MAVAVLDHTFSNDYPAKNRIEGRSLSWKRVFVQTDNGSVVGIELERGENAHTVKKKLQLALNIPTEESSLTCGDQLLNNDLSYICNDSPLLLTRNHMHRSCSTPCLSPNGKEVQHCDHSRVIEIVGCTSPSARMKQLVNDIVQGIERGFEPVAVCSGMGGAYYFRDMWGEHAAIVKPTDEEPFAPNNPKGFVGKSLGLPGLKRSVRVGETGSREVASYLLDYKNFANVPPTMLVKITHNVFHMNEGVECKTKVSDNKTHALSKLASLQQFIPHEYDASDHGTSSFPVSAVHRIGILDIRIFNTDRHAGNILVRKLETGAGRFETQIELIPIDHGLCLPESLEDPYFEWIHWPQASIPFSEEELEYIANLDPVKDAEMLRMDLHMIHEASLRVLVLSTTFLKEAAAYGFCLSEIGEMMSRQFTGKNEEPSELEVLCMEAKRWVEERDWLLQEADFEREEDDESTQFDLDSEDDSTASEASFFSNLGPMRGSYRNPLSKLAEGNEDEDEDDNKLFSKDDARICTGPITTGTPSASNLSISLKELSLSGISKCHSGVAKNRATTKTNNYGGTRSEHKCGGWSADEMLPLSSSFVRLSDLSVNEWSAFLEKFQNLLPSMFQDQKQTAARSPWLMQRLGTSCQF</sequence>
<dbReference type="CDD" id="cd17039">
    <property type="entry name" value="Ubl_ubiquitin_like"/>
    <property type="match status" value="1"/>
</dbReference>